<evidence type="ECO:0000313" key="2">
    <source>
        <dbReference type="WBParaSite" id="PSAMB.scaffold13790size2123.g35689.t1"/>
    </source>
</evidence>
<organism evidence="1 2">
    <name type="scientific">Plectus sambesii</name>
    <dbReference type="NCBI Taxonomy" id="2011161"/>
    <lineage>
        <taxon>Eukaryota</taxon>
        <taxon>Metazoa</taxon>
        <taxon>Ecdysozoa</taxon>
        <taxon>Nematoda</taxon>
        <taxon>Chromadorea</taxon>
        <taxon>Plectida</taxon>
        <taxon>Plectina</taxon>
        <taxon>Plectoidea</taxon>
        <taxon>Plectidae</taxon>
        <taxon>Plectus</taxon>
    </lineage>
</organism>
<keyword evidence="1" id="KW-1185">Reference proteome</keyword>
<dbReference type="Proteomes" id="UP000887566">
    <property type="component" value="Unplaced"/>
</dbReference>
<protein>
    <submittedName>
        <fullName evidence="2">Uncharacterized protein</fullName>
    </submittedName>
</protein>
<accession>A0A914UZS0</accession>
<reference evidence="2" key="1">
    <citation type="submission" date="2022-11" db="UniProtKB">
        <authorList>
            <consortium name="WormBaseParasite"/>
        </authorList>
    </citation>
    <scope>IDENTIFICATION</scope>
</reference>
<name>A0A914UZS0_9BILA</name>
<dbReference type="AlphaFoldDB" id="A0A914UZS0"/>
<dbReference type="WBParaSite" id="PSAMB.scaffold13790size2123.g35689.t1">
    <property type="protein sequence ID" value="PSAMB.scaffold13790size2123.g35689.t1"/>
    <property type="gene ID" value="PSAMB.scaffold13790size2123.g35689"/>
</dbReference>
<evidence type="ECO:0000313" key="1">
    <source>
        <dbReference type="Proteomes" id="UP000887566"/>
    </source>
</evidence>
<proteinExistence type="predicted"/>
<sequence>MNIGRLLLPRGLAKDQRSHIQSSGDLAGWMAVVLGDFHPQASPRLPSPMAAKVPTTPEICVRTNRRFLECATAHVGDHDDAGDDDERTRRKKRQISPFALLALQSTDAIANTI</sequence>